<dbReference type="InterPro" id="IPR004399">
    <property type="entry name" value="HMP/HMP-P_kinase_dom"/>
</dbReference>
<evidence type="ECO:0000256" key="1">
    <source>
        <dbReference type="ARBA" id="ARBA00004948"/>
    </source>
</evidence>
<keyword evidence="5" id="KW-0808">Transferase</keyword>
<evidence type="ECO:0000259" key="4">
    <source>
        <dbReference type="Pfam" id="PF08543"/>
    </source>
</evidence>
<name>A0ABS0BZR4_9GAMM</name>
<reference evidence="5 6" key="2">
    <citation type="submission" date="2020-11" db="EMBL/GenBank/DDBJ databases">
        <title>Sulfur oxidizing isolate from Hospital Hole Sinkhole.</title>
        <authorList>
            <person name="Scott K.M."/>
        </authorList>
    </citation>
    <scope>NUCLEOTIDE SEQUENCE [LARGE SCALE GENOMIC DNA]</scope>
    <source>
        <strain evidence="5 6">HH1</strain>
    </source>
</reference>
<dbReference type="SUPFAM" id="SSF53613">
    <property type="entry name" value="Ribokinase-like"/>
    <property type="match status" value="1"/>
</dbReference>
<dbReference type="Gene3D" id="3.40.1190.20">
    <property type="match status" value="1"/>
</dbReference>
<dbReference type="Pfam" id="PF08543">
    <property type="entry name" value="Phos_pyr_kin"/>
    <property type="match status" value="1"/>
</dbReference>
<dbReference type="EMBL" id="JACBGI020000034">
    <property type="protein sequence ID" value="MBF6058959.1"/>
    <property type="molecule type" value="Genomic_DNA"/>
</dbReference>
<dbReference type="PANTHER" id="PTHR20858:SF17">
    <property type="entry name" value="HYDROXYMETHYLPYRIMIDINE_PHOSPHOMETHYLPYRIMIDINE KINASE THI20-RELATED"/>
    <property type="match status" value="1"/>
</dbReference>
<dbReference type="InterPro" id="IPR013749">
    <property type="entry name" value="PM/HMP-P_kinase-1"/>
</dbReference>
<dbReference type="RefSeq" id="WP_185979104.1">
    <property type="nucleotide sequence ID" value="NZ_JACBGI020000034.1"/>
</dbReference>
<feature type="domain" description="Pyridoxamine kinase/Phosphomethylpyrimidine kinase" evidence="4">
    <location>
        <begin position="16"/>
        <end position="254"/>
    </location>
</feature>
<evidence type="ECO:0000256" key="3">
    <source>
        <dbReference type="SAM" id="MobiDB-lite"/>
    </source>
</evidence>
<dbReference type="NCBIfam" id="TIGR00097">
    <property type="entry name" value="HMP-P_kinase"/>
    <property type="match status" value="1"/>
</dbReference>
<comment type="caution">
    <text evidence="5">The sequence shown here is derived from an EMBL/GenBank/DDBJ whole genome shotgun (WGS) entry which is preliminary data.</text>
</comment>
<dbReference type="CDD" id="cd01169">
    <property type="entry name" value="HMPP_kinase"/>
    <property type="match status" value="1"/>
</dbReference>
<accession>A0ABS0BZR4</accession>
<dbReference type="InterPro" id="IPR029056">
    <property type="entry name" value="Ribokinase-like"/>
</dbReference>
<keyword evidence="6" id="KW-1185">Reference proteome</keyword>
<evidence type="ECO:0000313" key="6">
    <source>
        <dbReference type="Proteomes" id="UP001193680"/>
    </source>
</evidence>
<sequence length="281" mass="30863">MTTSSLPTVLTLAGFDPSGGAGLQADIKTIHALGGYALSVASAFTVQNSQGVSAVYDTDLLQGTQALQHLHKDYQCDAIKIGMLPSLSWVQICHRELSQRNQVPSVLDPVLVSSSGLPLIDENAIQEMIETLFPQVTLVTPNLPELNYFLGTNYLGRLEEMEEIGRQLRQLKIKNALIKGGHAQGDFAIDYLIQNLGERLRVTPFQSPRIQVQHDHGTGCTLSSAIALYLAKGEKLVTAVAEAKSYLNRALNESDRHQPHYRQGPAQKTRRGGLHHFFKLD</sequence>
<organism evidence="5 6">
    <name type="scientific">Thiomicrorhabdus heinhorstiae</name>
    <dbReference type="NCBI Taxonomy" id="2748010"/>
    <lineage>
        <taxon>Bacteria</taxon>
        <taxon>Pseudomonadati</taxon>
        <taxon>Pseudomonadota</taxon>
        <taxon>Gammaproteobacteria</taxon>
        <taxon>Thiotrichales</taxon>
        <taxon>Piscirickettsiaceae</taxon>
        <taxon>Thiomicrorhabdus</taxon>
    </lineage>
</organism>
<evidence type="ECO:0000256" key="2">
    <source>
        <dbReference type="ARBA" id="ARBA00012135"/>
    </source>
</evidence>
<proteinExistence type="predicted"/>
<gene>
    <name evidence="5" type="primary">thiD</name>
    <name evidence="5" type="ORF">H8792_011445</name>
</gene>
<protein>
    <recommendedName>
        <fullName evidence="2">hydroxymethylpyrimidine kinase</fullName>
        <ecNumber evidence="2">2.7.1.49</ecNumber>
    </recommendedName>
</protein>
<evidence type="ECO:0000313" key="5">
    <source>
        <dbReference type="EMBL" id="MBF6058959.1"/>
    </source>
</evidence>
<dbReference type="GO" id="GO:0008902">
    <property type="term" value="F:hydroxymethylpyrimidine kinase activity"/>
    <property type="evidence" value="ECO:0007669"/>
    <property type="project" value="UniProtKB-EC"/>
</dbReference>
<feature type="region of interest" description="Disordered" evidence="3">
    <location>
        <begin position="251"/>
        <end position="272"/>
    </location>
</feature>
<dbReference type="EC" id="2.7.1.49" evidence="2"/>
<keyword evidence="5" id="KW-0418">Kinase</keyword>
<dbReference type="Proteomes" id="UP001193680">
    <property type="component" value="Unassembled WGS sequence"/>
</dbReference>
<reference evidence="5 6" key="1">
    <citation type="submission" date="2020-06" db="EMBL/GenBank/DDBJ databases">
        <authorList>
            <person name="Scott K."/>
        </authorList>
    </citation>
    <scope>NUCLEOTIDE SEQUENCE [LARGE SCALE GENOMIC DNA]</scope>
    <source>
        <strain evidence="5 6">HH1</strain>
    </source>
</reference>
<comment type="pathway">
    <text evidence="1">Cofactor biosynthesis; thiamine diphosphate biosynthesis.</text>
</comment>
<dbReference type="GO" id="GO:0008972">
    <property type="term" value="F:phosphomethylpyrimidine kinase activity"/>
    <property type="evidence" value="ECO:0007669"/>
    <property type="project" value="UniProtKB-EC"/>
</dbReference>
<dbReference type="PANTHER" id="PTHR20858">
    <property type="entry name" value="PHOSPHOMETHYLPYRIMIDINE KINASE"/>
    <property type="match status" value="1"/>
</dbReference>